<keyword evidence="4" id="KW-1185">Reference proteome</keyword>
<evidence type="ECO:0000259" key="2">
    <source>
        <dbReference type="Pfam" id="PF22570"/>
    </source>
</evidence>
<sequence>MSVRHCATNRTHSVLTGVMLVLSGVALLGALRGWWDIERYRAFWPLVFLLPATSRLVGPERSLVAALAWAGVAALLVSLNLGYVQLRLRDLVPLLLVALGARLLYRSRARLGGTR</sequence>
<proteinExistence type="predicted"/>
<reference evidence="4" key="2">
    <citation type="submission" date="2016-04" db="EMBL/GenBank/DDBJ databases">
        <title>First Complete Genome Sequence of a Subdivision 6 Acidobacterium.</title>
        <authorList>
            <person name="Huang S."/>
            <person name="Vieira S."/>
            <person name="Bunk B."/>
            <person name="Riedel T."/>
            <person name="Sproeer C."/>
            <person name="Overmann J."/>
        </authorList>
    </citation>
    <scope>NUCLEOTIDE SEQUENCE [LARGE SCALE GENOMIC DNA]</scope>
    <source>
        <strain evidence="4">DSM 100886 HEG_-6_39</strain>
    </source>
</reference>
<organism evidence="3 4">
    <name type="scientific">Luteitalea pratensis</name>
    <dbReference type="NCBI Taxonomy" id="1855912"/>
    <lineage>
        <taxon>Bacteria</taxon>
        <taxon>Pseudomonadati</taxon>
        <taxon>Acidobacteriota</taxon>
        <taxon>Vicinamibacteria</taxon>
        <taxon>Vicinamibacterales</taxon>
        <taxon>Vicinamibacteraceae</taxon>
        <taxon>Luteitalea</taxon>
    </lineage>
</organism>
<protein>
    <recommendedName>
        <fullName evidence="2">LiaF transmembrane domain-containing protein</fullName>
    </recommendedName>
</protein>
<dbReference type="RefSeq" id="WP_157899347.1">
    <property type="nucleotide sequence ID" value="NZ_CP015136.1"/>
</dbReference>
<evidence type="ECO:0000256" key="1">
    <source>
        <dbReference type="SAM" id="Phobius"/>
    </source>
</evidence>
<feature type="domain" description="LiaF transmembrane" evidence="2">
    <location>
        <begin position="15"/>
        <end position="108"/>
    </location>
</feature>
<feature type="transmembrane region" description="Helical" evidence="1">
    <location>
        <begin position="12"/>
        <end position="35"/>
    </location>
</feature>
<dbReference type="KEGG" id="abac:LuPra_03595"/>
<dbReference type="InterPro" id="IPR054331">
    <property type="entry name" value="LiaF_TM"/>
</dbReference>
<keyword evidence="1" id="KW-1133">Transmembrane helix</keyword>
<feature type="transmembrane region" description="Helical" evidence="1">
    <location>
        <begin position="63"/>
        <end position="82"/>
    </location>
</feature>
<dbReference type="Proteomes" id="UP000076079">
    <property type="component" value="Chromosome"/>
</dbReference>
<evidence type="ECO:0000313" key="3">
    <source>
        <dbReference type="EMBL" id="AMY10365.1"/>
    </source>
</evidence>
<dbReference type="Pfam" id="PF22570">
    <property type="entry name" value="LiaF-TM"/>
    <property type="match status" value="1"/>
</dbReference>
<gene>
    <name evidence="3" type="ORF">LuPra_03595</name>
</gene>
<keyword evidence="1" id="KW-0472">Membrane</keyword>
<dbReference type="AlphaFoldDB" id="A0A143PP64"/>
<accession>A0A143PP64</accession>
<name>A0A143PP64_LUTPR</name>
<keyword evidence="1" id="KW-0812">Transmembrane</keyword>
<dbReference type="EMBL" id="CP015136">
    <property type="protein sequence ID" value="AMY10365.1"/>
    <property type="molecule type" value="Genomic_DNA"/>
</dbReference>
<evidence type="ECO:0000313" key="4">
    <source>
        <dbReference type="Proteomes" id="UP000076079"/>
    </source>
</evidence>
<dbReference type="STRING" id="1855912.LuPra_03595"/>
<reference evidence="3 4" key="1">
    <citation type="journal article" date="2016" name="Genome Announc.">
        <title>First Complete Genome Sequence of a Subdivision 6 Acidobacterium Strain.</title>
        <authorList>
            <person name="Huang S."/>
            <person name="Vieira S."/>
            <person name="Bunk B."/>
            <person name="Riedel T."/>
            <person name="Sproer C."/>
            <person name="Overmann J."/>
        </authorList>
    </citation>
    <scope>NUCLEOTIDE SEQUENCE [LARGE SCALE GENOMIC DNA]</scope>
    <source>
        <strain evidence="4">DSM 100886 HEG_-6_39</strain>
    </source>
</reference>